<gene>
    <name evidence="1" type="ORF">PMAYCL1PPCAC_00990</name>
</gene>
<feature type="non-terminal residue" evidence="1">
    <location>
        <position position="131"/>
    </location>
</feature>
<feature type="non-terminal residue" evidence="1">
    <location>
        <position position="1"/>
    </location>
</feature>
<proteinExistence type="predicted"/>
<sequence>KLKDFMAAHGCKLIQFATTQLKDTVKVNYGFELKDNDPDVMAFMTQWQSSQAYDAHEALVKLLNTLSQSTTTTTVAPGAIDPSKEQQFLNVYGKYTVFEQKATLINFLNENGGYSFKLDDPKIAAILDQYK</sequence>
<organism evidence="1 2">
    <name type="scientific">Pristionchus mayeri</name>
    <dbReference type="NCBI Taxonomy" id="1317129"/>
    <lineage>
        <taxon>Eukaryota</taxon>
        <taxon>Metazoa</taxon>
        <taxon>Ecdysozoa</taxon>
        <taxon>Nematoda</taxon>
        <taxon>Chromadorea</taxon>
        <taxon>Rhabditida</taxon>
        <taxon>Rhabditina</taxon>
        <taxon>Diplogasteromorpha</taxon>
        <taxon>Diplogasteroidea</taxon>
        <taxon>Neodiplogasteridae</taxon>
        <taxon>Pristionchus</taxon>
    </lineage>
</organism>
<dbReference type="EMBL" id="BTRK01000001">
    <property type="protein sequence ID" value="GMR30795.1"/>
    <property type="molecule type" value="Genomic_DNA"/>
</dbReference>
<reference evidence="2" key="1">
    <citation type="submission" date="2022-10" db="EMBL/GenBank/DDBJ databases">
        <title>Genome assembly of Pristionchus species.</title>
        <authorList>
            <person name="Yoshida K."/>
            <person name="Sommer R.J."/>
        </authorList>
    </citation>
    <scope>NUCLEOTIDE SEQUENCE [LARGE SCALE GENOMIC DNA]</scope>
    <source>
        <strain evidence="2">RS5460</strain>
    </source>
</reference>
<dbReference type="Proteomes" id="UP001328107">
    <property type="component" value="Unassembled WGS sequence"/>
</dbReference>
<keyword evidence="2" id="KW-1185">Reference proteome</keyword>
<protein>
    <submittedName>
        <fullName evidence="1">Uncharacterized protein</fullName>
    </submittedName>
</protein>
<accession>A0AAN4Z507</accession>
<name>A0AAN4Z507_9BILA</name>
<dbReference type="AlphaFoldDB" id="A0AAN4Z507"/>
<evidence type="ECO:0000313" key="2">
    <source>
        <dbReference type="Proteomes" id="UP001328107"/>
    </source>
</evidence>
<comment type="caution">
    <text evidence="1">The sequence shown here is derived from an EMBL/GenBank/DDBJ whole genome shotgun (WGS) entry which is preliminary data.</text>
</comment>
<evidence type="ECO:0000313" key="1">
    <source>
        <dbReference type="EMBL" id="GMR30795.1"/>
    </source>
</evidence>